<feature type="signal peptide" evidence="11">
    <location>
        <begin position="1"/>
        <end position="16"/>
    </location>
</feature>
<protein>
    <recommendedName>
        <fullName evidence="4 11">Pectinesterase</fullName>
        <ecNumber evidence="4 11">3.1.1.11</ecNumber>
    </recommendedName>
</protein>
<proteinExistence type="inferred from homology"/>
<evidence type="ECO:0000313" key="14">
    <source>
        <dbReference type="Proteomes" id="UP000813385"/>
    </source>
</evidence>
<comment type="similarity">
    <text evidence="3">Belongs to the pectinesterase family.</text>
</comment>
<dbReference type="InterPro" id="IPR011050">
    <property type="entry name" value="Pectin_lyase_fold/virulence"/>
</dbReference>
<comment type="caution">
    <text evidence="13">The sequence shown here is derived from an EMBL/GenBank/DDBJ whole genome shotgun (WGS) entry which is preliminary data.</text>
</comment>
<keyword evidence="7 11" id="KW-0378">Hydrolase</keyword>
<evidence type="ECO:0000313" key="13">
    <source>
        <dbReference type="EMBL" id="KAH7359450.1"/>
    </source>
</evidence>
<dbReference type="UniPathway" id="UPA00545">
    <property type="reaction ID" value="UER00823"/>
</dbReference>
<dbReference type="Gene3D" id="2.160.20.10">
    <property type="entry name" value="Single-stranded right-handed beta-helix, Pectin lyase-like"/>
    <property type="match status" value="1"/>
</dbReference>
<dbReference type="AlphaFoldDB" id="A0A8K0X3F7"/>
<dbReference type="InterPro" id="IPR033131">
    <property type="entry name" value="Pectinesterase_Asp_AS"/>
</dbReference>
<evidence type="ECO:0000256" key="3">
    <source>
        <dbReference type="ARBA" id="ARBA00008891"/>
    </source>
</evidence>
<dbReference type="InterPro" id="IPR000070">
    <property type="entry name" value="Pectinesterase_cat"/>
</dbReference>
<evidence type="ECO:0000256" key="2">
    <source>
        <dbReference type="ARBA" id="ARBA00005184"/>
    </source>
</evidence>
<comment type="catalytic activity">
    <reaction evidence="9 11">
        <text>[(1-&gt;4)-alpha-D-galacturonosyl methyl ester](n) + n H2O = [(1-&gt;4)-alpha-D-galacturonosyl](n) + n methanol + n H(+)</text>
        <dbReference type="Rhea" id="RHEA:22380"/>
        <dbReference type="Rhea" id="RHEA-COMP:14570"/>
        <dbReference type="Rhea" id="RHEA-COMP:14573"/>
        <dbReference type="ChEBI" id="CHEBI:15377"/>
        <dbReference type="ChEBI" id="CHEBI:15378"/>
        <dbReference type="ChEBI" id="CHEBI:17790"/>
        <dbReference type="ChEBI" id="CHEBI:140522"/>
        <dbReference type="ChEBI" id="CHEBI:140523"/>
        <dbReference type="EC" id="3.1.1.11"/>
    </reaction>
</comment>
<keyword evidence="8 11" id="KW-0063">Aspartyl esterase</keyword>
<dbReference type="InterPro" id="IPR012334">
    <property type="entry name" value="Pectin_lyas_fold"/>
</dbReference>
<keyword evidence="5 11" id="KW-0964">Secreted</keyword>
<dbReference type="GO" id="GO:0045490">
    <property type="term" value="P:pectin catabolic process"/>
    <property type="evidence" value="ECO:0007669"/>
    <property type="project" value="UniProtKB-UniRule"/>
</dbReference>
<organism evidence="13 14">
    <name type="scientific">Plectosphaerella cucumerina</name>
    <dbReference type="NCBI Taxonomy" id="40658"/>
    <lineage>
        <taxon>Eukaryota</taxon>
        <taxon>Fungi</taxon>
        <taxon>Dikarya</taxon>
        <taxon>Ascomycota</taxon>
        <taxon>Pezizomycotina</taxon>
        <taxon>Sordariomycetes</taxon>
        <taxon>Hypocreomycetidae</taxon>
        <taxon>Glomerellales</taxon>
        <taxon>Plectosphaerellaceae</taxon>
        <taxon>Plectosphaerella</taxon>
    </lineage>
</organism>
<accession>A0A8K0X3F7</accession>
<feature type="domain" description="Pectinesterase catalytic" evidence="12">
    <location>
        <begin position="32"/>
        <end position="297"/>
    </location>
</feature>
<gene>
    <name evidence="13" type="ORF">B0T11DRAFT_115333</name>
</gene>
<evidence type="ECO:0000256" key="6">
    <source>
        <dbReference type="ARBA" id="ARBA00022729"/>
    </source>
</evidence>
<comment type="pathway">
    <text evidence="2 11">Glycan metabolism; pectin degradation; 2-dehydro-3-deoxy-D-gluconate from pectin: step 1/5.</text>
</comment>
<feature type="chain" id="PRO_5035486781" description="Pectinesterase" evidence="11">
    <location>
        <begin position="17"/>
        <end position="329"/>
    </location>
</feature>
<dbReference type="PANTHER" id="PTHR31321">
    <property type="entry name" value="ACYL-COA THIOESTER HYDROLASE YBHC-RELATED"/>
    <property type="match status" value="1"/>
</dbReference>
<evidence type="ECO:0000256" key="9">
    <source>
        <dbReference type="ARBA" id="ARBA00047928"/>
    </source>
</evidence>
<dbReference type="GO" id="GO:0030599">
    <property type="term" value="F:pectinesterase activity"/>
    <property type="evidence" value="ECO:0007669"/>
    <property type="project" value="UniProtKB-UniRule"/>
</dbReference>
<evidence type="ECO:0000256" key="1">
    <source>
        <dbReference type="ARBA" id="ARBA00004613"/>
    </source>
</evidence>
<keyword evidence="14" id="KW-1185">Reference proteome</keyword>
<evidence type="ECO:0000256" key="5">
    <source>
        <dbReference type="ARBA" id="ARBA00022525"/>
    </source>
</evidence>
<dbReference type="OrthoDB" id="2019149at2759"/>
<dbReference type="PANTHER" id="PTHR31321:SF127">
    <property type="entry name" value="PECTINESTERASE"/>
    <property type="match status" value="1"/>
</dbReference>
<name>A0A8K0X3F7_9PEZI</name>
<dbReference type="PROSITE" id="PS00503">
    <property type="entry name" value="PECTINESTERASE_2"/>
    <property type="match status" value="1"/>
</dbReference>
<dbReference type="Proteomes" id="UP000813385">
    <property type="component" value="Unassembled WGS sequence"/>
</dbReference>
<evidence type="ECO:0000256" key="7">
    <source>
        <dbReference type="ARBA" id="ARBA00022801"/>
    </source>
</evidence>
<dbReference type="EC" id="3.1.1.11" evidence="4 11"/>
<reference evidence="13" key="1">
    <citation type="journal article" date="2021" name="Nat. Commun.">
        <title>Genetic determinants of endophytism in the Arabidopsis root mycobiome.</title>
        <authorList>
            <person name="Mesny F."/>
            <person name="Miyauchi S."/>
            <person name="Thiergart T."/>
            <person name="Pickel B."/>
            <person name="Atanasova L."/>
            <person name="Karlsson M."/>
            <person name="Huettel B."/>
            <person name="Barry K.W."/>
            <person name="Haridas S."/>
            <person name="Chen C."/>
            <person name="Bauer D."/>
            <person name="Andreopoulos W."/>
            <person name="Pangilinan J."/>
            <person name="LaButti K."/>
            <person name="Riley R."/>
            <person name="Lipzen A."/>
            <person name="Clum A."/>
            <person name="Drula E."/>
            <person name="Henrissat B."/>
            <person name="Kohler A."/>
            <person name="Grigoriev I.V."/>
            <person name="Martin F.M."/>
            <person name="Hacquard S."/>
        </authorList>
    </citation>
    <scope>NUCLEOTIDE SEQUENCE</scope>
    <source>
        <strain evidence="13">MPI-CAGE-AT-0016</strain>
    </source>
</reference>
<feature type="active site" evidence="10">
    <location>
        <position position="181"/>
    </location>
</feature>
<comment type="subcellular location">
    <subcellularLocation>
        <location evidence="1 11">Secreted</location>
    </subcellularLocation>
</comment>
<keyword evidence="6 11" id="KW-0732">Signal</keyword>
<evidence type="ECO:0000256" key="4">
    <source>
        <dbReference type="ARBA" id="ARBA00013229"/>
    </source>
</evidence>
<evidence type="ECO:0000256" key="10">
    <source>
        <dbReference type="PROSITE-ProRule" id="PRU10040"/>
    </source>
</evidence>
<dbReference type="GO" id="GO:0005576">
    <property type="term" value="C:extracellular region"/>
    <property type="evidence" value="ECO:0007669"/>
    <property type="project" value="UniProtKB-SubCell"/>
</dbReference>
<dbReference type="EMBL" id="JAGPXD010000004">
    <property type="protein sequence ID" value="KAH7359450.1"/>
    <property type="molecule type" value="Genomic_DNA"/>
</dbReference>
<sequence length="329" mass="35084">MRSVSFLITLFAAVHAASRTSAPSGCITVTKSPGSGQYGTIQAAVNSLSTTSSGKQCIFINQGTYNEQVLVSSRAAQLTIYGYSTDTSSYTGNKVTISANKSQKDGLNNDQTGTLRVKATNFKLYNVNVANTYGKGSQAIALSAYADSGYYGCAFTGFQDTLLSNVGYQLYSRCLIQGATDFIFGQQASAWFERCDIRVLAASQGWITANGRDSSSNPSYYVFNSCDIAAAAGNSVPNGAFYLGRPWGQYARVAFQKTTMSAVINAAGWSVWNKDDTRTAHVSYGEYQNKGAGASGTRAFSQSLSSPVSISTILTSSYASKAYYDASYM</sequence>
<keyword evidence="11" id="KW-0961">Cell wall biogenesis/degradation</keyword>
<dbReference type="GO" id="GO:0042545">
    <property type="term" value="P:cell wall modification"/>
    <property type="evidence" value="ECO:0007669"/>
    <property type="project" value="UniProtKB-UniRule"/>
</dbReference>
<comment type="function">
    <text evidence="11">Involved in maceration and soft-rotting of plant tissue.</text>
</comment>
<evidence type="ECO:0000259" key="12">
    <source>
        <dbReference type="Pfam" id="PF01095"/>
    </source>
</evidence>
<dbReference type="SUPFAM" id="SSF51126">
    <property type="entry name" value="Pectin lyase-like"/>
    <property type="match status" value="1"/>
</dbReference>
<evidence type="ECO:0000256" key="8">
    <source>
        <dbReference type="ARBA" id="ARBA00023085"/>
    </source>
</evidence>
<dbReference type="Pfam" id="PF01095">
    <property type="entry name" value="Pectinesterase"/>
    <property type="match status" value="1"/>
</dbReference>
<dbReference type="FunFam" id="2.160.20.10:FF:000014">
    <property type="entry name" value="Pectinesterase"/>
    <property type="match status" value="1"/>
</dbReference>
<evidence type="ECO:0000256" key="11">
    <source>
        <dbReference type="RuleBase" id="RU000589"/>
    </source>
</evidence>